<proteinExistence type="predicted"/>
<comment type="caution">
    <text evidence="1">The sequence shown here is derived from an EMBL/GenBank/DDBJ whole genome shotgun (WGS) entry which is preliminary data.</text>
</comment>
<evidence type="ECO:0000313" key="1">
    <source>
        <dbReference type="EMBL" id="KAJ7570974.1"/>
    </source>
</evidence>
<keyword evidence="2" id="KW-1185">Reference proteome</keyword>
<evidence type="ECO:0000313" key="2">
    <source>
        <dbReference type="Proteomes" id="UP001162992"/>
    </source>
</evidence>
<organism evidence="1 2">
    <name type="scientific">Diphasiastrum complanatum</name>
    <name type="common">Issler's clubmoss</name>
    <name type="synonym">Lycopodium complanatum</name>
    <dbReference type="NCBI Taxonomy" id="34168"/>
    <lineage>
        <taxon>Eukaryota</taxon>
        <taxon>Viridiplantae</taxon>
        <taxon>Streptophyta</taxon>
        <taxon>Embryophyta</taxon>
        <taxon>Tracheophyta</taxon>
        <taxon>Lycopodiopsida</taxon>
        <taxon>Lycopodiales</taxon>
        <taxon>Lycopodiaceae</taxon>
        <taxon>Lycopodioideae</taxon>
        <taxon>Diphasiastrum</taxon>
    </lineage>
</organism>
<dbReference type="EMBL" id="CM055092">
    <property type="protein sequence ID" value="KAJ7570974.1"/>
    <property type="molecule type" value="Genomic_DNA"/>
</dbReference>
<gene>
    <name evidence="1" type="ORF">O6H91_01G143200</name>
</gene>
<sequence>MKFYEIAPSFKRLKNLKESARSRSPAGSSKHKKASPDEATTSRHYVHDDDFSNEAVLEAEELYTSIRDLPSFRAAYANFKQRYPKFSETLYADDLREEEYSHLQENGTICMDFHGLGLFSFVQRWLDGRSCSFRLSFISANLHDHALYGTAAEGTVEYDLRKRILEYLNVREDEYSMVFTASHASAFKLLGEAFAFTSCPRLLSVYDHENESLNRLIHGAKIKGAKIMSASFRWPSMRICSTNLKKLLQDKKKKREKARGMFVFPTQSEVTGTKYSYQWMTLAEKYKWKVVLDASALGPKDLDSLGLSLYRPDFMVFPFYKIFGSDQTGFACLFIKKSSLQCLEKSSSGRNLGMVRIVPLPVEDFTDQEDESERGKAESPFQCSVDSRSESNGYSPVAGNYSVEDRRVEIGGKEGRQTPPFTKPHGSSSGLMRTNMQGLPLDGSTKNFMTKNSPQAGAEGIIVSEQVYTEEKGEFSEDANFNLDYKNSTDFPPENTRIGAISVNSQEENQGAGPKTEVWGRQTESMSCTMQVQSASSAENSSNQSMLNMCHNSSPHSQSHFDQDLRHGEDKMKGGYWDPSTLAAWKRNSEASHSGIGFESMQTHSIPFYQQEAFSFRHEGCVVKSAQQISPKVSETSVSNLAYESEPETRSSGESVDDTELQENSHFHSVSHHTRSPQKLEEEIQQEQIDQVEDSYHKRLGRDNGLIDSRKVDYFPSPFTEEGEDDLTSNISSGLFVYRKKGTAGYLEPLPDDIYGRDSSGIEESEEEEHDAGGGPPQVVCRGLDHADSLGLTKVNIRLRSLIDWLVESFAKLHHARHESPHPLVEIVGPKVKYDRGAFVAFNLVDSTGKLLHPRFIQNIAEKSNIFLQLGFVSNFYNERRTQGVPNPFVAKTVATHQPSKLPVLTAALGFLSNFEDVYRLWMFVSKFLDPQFVTQEKSKYIVSNQEATS</sequence>
<name>A0ACC2EWM8_DIPCM</name>
<dbReference type="Proteomes" id="UP001162992">
    <property type="component" value="Chromosome 1"/>
</dbReference>
<reference evidence="2" key="1">
    <citation type="journal article" date="2024" name="Proc. Natl. Acad. Sci. U.S.A.">
        <title>Extraordinary preservation of gene collinearity over three hundred million years revealed in homosporous lycophytes.</title>
        <authorList>
            <person name="Li C."/>
            <person name="Wickell D."/>
            <person name="Kuo L.Y."/>
            <person name="Chen X."/>
            <person name="Nie B."/>
            <person name="Liao X."/>
            <person name="Peng D."/>
            <person name="Ji J."/>
            <person name="Jenkins J."/>
            <person name="Williams M."/>
            <person name="Shu S."/>
            <person name="Plott C."/>
            <person name="Barry K."/>
            <person name="Rajasekar S."/>
            <person name="Grimwood J."/>
            <person name="Han X."/>
            <person name="Sun S."/>
            <person name="Hou Z."/>
            <person name="He W."/>
            <person name="Dai G."/>
            <person name="Sun C."/>
            <person name="Schmutz J."/>
            <person name="Leebens-Mack J.H."/>
            <person name="Li F.W."/>
            <person name="Wang L."/>
        </authorList>
    </citation>
    <scope>NUCLEOTIDE SEQUENCE [LARGE SCALE GENOMIC DNA]</scope>
    <source>
        <strain evidence="2">cv. PW_Plant_1</strain>
    </source>
</reference>
<protein>
    <submittedName>
        <fullName evidence="1">Uncharacterized protein</fullName>
    </submittedName>
</protein>
<accession>A0ACC2EWM8</accession>